<dbReference type="NCBIfam" id="TIGR01147">
    <property type="entry name" value="V_ATP_synt_G"/>
    <property type="match status" value="1"/>
</dbReference>
<feature type="region of interest" description="Disordered" evidence="6">
    <location>
        <begin position="72"/>
        <end position="132"/>
    </location>
</feature>
<accession>A0ABZ0NW81</accession>
<keyword evidence="4 5" id="KW-0406">Ion transport</keyword>
<dbReference type="Gene3D" id="1.20.5.2950">
    <property type="match status" value="1"/>
</dbReference>
<keyword evidence="8" id="KW-1185">Reference proteome</keyword>
<organism evidence="7 8">
    <name type="scientific">Cercospora beticola</name>
    <name type="common">Sugarbeet leaf spot fungus</name>
    <dbReference type="NCBI Taxonomy" id="122368"/>
    <lineage>
        <taxon>Eukaryota</taxon>
        <taxon>Fungi</taxon>
        <taxon>Dikarya</taxon>
        <taxon>Ascomycota</taxon>
        <taxon>Pezizomycotina</taxon>
        <taxon>Dothideomycetes</taxon>
        <taxon>Dothideomycetidae</taxon>
        <taxon>Mycosphaerellales</taxon>
        <taxon>Mycosphaerellaceae</taxon>
        <taxon>Cercospora</taxon>
    </lineage>
</organism>
<dbReference type="Pfam" id="PF03179">
    <property type="entry name" value="V-ATPase_G"/>
    <property type="match status" value="1"/>
</dbReference>
<evidence type="ECO:0000256" key="6">
    <source>
        <dbReference type="SAM" id="MobiDB-lite"/>
    </source>
</evidence>
<gene>
    <name evidence="7" type="ORF">RHO25_008429</name>
</gene>
<keyword evidence="3 5" id="KW-0375">Hydrogen ion transport</keyword>
<comment type="similarity">
    <text evidence="1 5">Belongs to the V-ATPase G subunit family.</text>
</comment>
<keyword evidence="2 5" id="KW-0813">Transport</keyword>
<dbReference type="Proteomes" id="UP001302367">
    <property type="component" value="Chromosome 5"/>
</dbReference>
<dbReference type="PANTHER" id="PTHR12713:SF11">
    <property type="entry name" value="V-TYPE PROTON ATPASE SUBUNIT G"/>
    <property type="match status" value="1"/>
</dbReference>
<evidence type="ECO:0000313" key="8">
    <source>
        <dbReference type="Proteomes" id="UP001302367"/>
    </source>
</evidence>
<protein>
    <recommendedName>
        <fullName evidence="5">V-type proton ATPase subunit G</fullName>
    </recommendedName>
</protein>
<dbReference type="EMBL" id="CP134188">
    <property type="protein sequence ID" value="WPB03785.1"/>
    <property type="molecule type" value="Genomic_DNA"/>
</dbReference>
<name>A0ABZ0NW81_CERBT</name>
<evidence type="ECO:0000256" key="2">
    <source>
        <dbReference type="ARBA" id="ARBA00022448"/>
    </source>
</evidence>
<feature type="region of interest" description="Disordered" evidence="6">
    <location>
        <begin position="1"/>
        <end position="37"/>
    </location>
</feature>
<reference evidence="7 8" key="1">
    <citation type="submission" date="2023-09" db="EMBL/GenBank/DDBJ databases">
        <title>Complete-Gapless Cercospora beticola genome.</title>
        <authorList>
            <person name="Wyatt N.A."/>
            <person name="Spanner R.E."/>
            <person name="Bolton M.D."/>
        </authorList>
    </citation>
    <scope>NUCLEOTIDE SEQUENCE [LARGE SCALE GENOMIC DNA]</scope>
    <source>
        <strain evidence="7">Cb09-40</strain>
    </source>
</reference>
<dbReference type="PANTHER" id="PTHR12713">
    <property type="entry name" value="VACUOLAR ATP SYNTHASE SUBUNIT G"/>
    <property type="match status" value="1"/>
</dbReference>
<evidence type="ECO:0000313" key="7">
    <source>
        <dbReference type="EMBL" id="WPB03785.1"/>
    </source>
</evidence>
<evidence type="ECO:0000256" key="5">
    <source>
        <dbReference type="RuleBase" id="RU364019"/>
    </source>
</evidence>
<feature type="compositionally biased region" description="Low complexity" evidence="6">
    <location>
        <begin position="27"/>
        <end position="36"/>
    </location>
</feature>
<feature type="compositionally biased region" description="Basic and acidic residues" evidence="6">
    <location>
        <begin position="79"/>
        <end position="105"/>
    </location>
</feature>
<feature type="compositionally biased region" description="Basic and acidic residues" evidence="6">
    <location>
        <begin position="113"/>
        <end position="132"/>
    </location>
</feature>
<dbReference type="RefSeq" id="XP_023448664.2">
    <property type="nucleotide sequence ID" value="XM_023600561.2"/>
</dbReference>
<evidence type="ECO:0000256" key="3">
    <source>
        <dbReference type="ARBA" id="ARBA00022781"/>
    </source>
</evidence>
<proteinExistence type="inferred from homology"/>
<comment type="function">
    <text evidence="5">Subunit of the V1 complex of vacuolar(H+)-ATPase (V-ATPase), a multisubunit enzyme composed of a peripheral complex (V1) that hydrolyzes ATP and a membrane integral complex (V0) that translocates protons. V-ATPase is responsible for acidifying and maintaining the pH of intracellular compartments and in some cell types, is targeted to the plasma membrane, where it is responsible for acidifying the extracellular environment.</text>
</comment>
<sequence length="165" mass="19202">MSCPRVVSRRDPRQANCTQAPPRRRYTTSTTNSTGNHSLFAVVQSRWRPKTQQASRRCSMLNARRRRLYRKVRYRTKRVKDARSEAQKEIGEYRNQKEEEFKQFESQHTSGNKKAEEDADKETNQKLDEIKGIGKKTGPKVVEDLLKAVMDVQPQVPERVDQPVA</sequence>
<evidence type="ECO:0000256" key="4">
    <source>
        <dbReference type="ARBA" id="ARBA00023065"/>
    </source>
</evidence>
<dbReference type="GeneID" id="35431622"/>
<dbReference type="InterPro" id="IPR005124">
    <property type="entry name" value="V-ATPase_G"/>
</dbReference>
<comment type="subunit">
    <text evidence="5">V-ATPase is a heteromultimeric enzyme made up of two complexes: the ATP-hydrolytic V1 complex and the proton translocation V0 complex.</text>
</comment>
<evidence type="ECO:0000256" key="1">
    <source>
        <dbReference type="ARBA" id="ARBA00010066"/>
    </source>
</evidence>